<gene>
    <name evidence="1" type="ORF">PENTCL1PPCAC_20702</name>
</gene>
<dbReference type="Proteomes" id="UP001432027">
    <property type="component" value="Unassembled WGS sequence"/>
</dbReference>
<organism evidence="1 2">
    <name type="scientific">Pristionchus entomophagus</name>
    <dbReference type="NCBI Taxonomy" id="358040"/>
    <lineage>
        <taxon>Eukaryota</taxon>
        <taxon>Metazoa</taxon>
        <taxon>Ecdysozoa</taxon>
        <taxon>Nematoda</taxon>
        <taxon>Chromadorea</taxon>
        <taxon>Rhabditida</taxon>
        <taxon>Rhabditina</taxon>
        <taxon>Diplogasteromorpha</taxon>
        <taxon>Diplogasteroidea</taxon>
        <taxon>Neodiplogasteridae</taxon>
        <taxon>Pristionchus</taxon>
    </lineage>
</organism>
<reference evidence="1" key="1">
    <citation type="submission" date="2023-10" db="EMBL/GenBank/DDBJ databases">
        <title>Genome assembly of Pristionchus species.</title>
        <authorList>
            <person name="Yoshida K."/>
            <person name="Sommer R.J."/>
        </authorList>
    </citation>
    <scope>NUCLEOTIDE SEQUENCE</scope>
    <source>
        <strain evidence="1">RS0144</strain>
    </source>
</reference>
<comment type="caution">
    <text evidence="1">The sequence shown here is derived from an EMBL/GenBank/DDBJ whole genome shotgun (WGS) entry which is preliminary data.</text>
</comment>
<protein>
    <submittedName>
        <fullName evidence="1">Uncharacterized protein</fullName>
    </submittedName>
</protein>
<proteinExistence type="predicted"/>
<feature type="non-terminal residue" evidence="1">
    <location>
        <position position="85"/>
    </location>
</feature>
<dbReference type="EMBL" id="BTSX01000005">
    <property type="protein sequence ID" value="GMS98527.1"/>
    <property type="molecule type" value="Genomic_DNA"/>
</dbReference>
<evidence type="ECO:0000313" key="2">
    <source>
        <dbReference type="Proteomes" id="UP001432027"/>
    </source>
</evidence>
<keyword evidence="2" id="KW-1185">Reference proteome</keyword>
<name>A0AAV5TWF0_9BILA</name>
<dbReference type="AlphaFoldDB" id="A0AAV5TWF0"/>
<sequence>SLLCAREEWSTQFCAQLHMPSTCYYSIIKPGNYVNVARLKPFDLAETPCRGTSTIMQPSIYSDATPFWISSMSGLTAKQPMRAIR</sequence>
<evidence type="ECO:0000313" key="1">
    <source>
        <dbReference type="EMBL" id="GMS98527.1"/>
    </source>
</evidence>
<accession>A0AAV5TWF0</accession>
<feature type="non-terminal residue" evidence="1">
    <location>
        <position position="1"/>
    </location>
</feature>